<dbReference type="InterPro" id="IPR011055">
    <property type="entry name" value="Dup_hybrid_motif"/>
</dbReference>
<sequence>MFLRSDHGLELAGGTSARGLSPRSFTVPVQQDWRHRVAAIDWVPDLGAQIGTRDWWRGVATCTALCAATWALSPGFDRPLIGAVPAPIQGEQWDEARAQGIAPLAWGADTGKRMAASDLVAPLAQAPERPTVELTTTLGDGDALDRALVRAGVGRGEAKEAARLVAGATSLSDIPSGTRLALTLGRRPSRTVARPLETLTFRARFDLSLTLARAGSSLILNRTPIAVDSTPLRVQGLVGQSLYRSARAAGIPAKAVETYIKAMATRVSIGRDVRAADSFDMVVERERAATGETRLGDLMFAGLNRGGKPIRLVRWTASGERSADWFDASGQAEKRGYAGMPVAGRLTSGFGMRMHPLLGFMRMHKGLDIAAPYGSPIYAAVDGVVQFAGRNSGYGNFVKLVHAGGLASGYGHMSRIAVRPGTRVRQGQVIGYVGSTGMSTGPHLHWEVWRNGQTINPRALSFTSVARLAGENLRAFKRRVANLLAVTPGR</sequence>
<dbReference type="PANTHER" id="PTHR21666">
    <property type="entry name" value="PEPTIDASE-RELATED"/>
    <property type="match status" value="1"/>
</dbReference>
<comment type="caution">
    <text evidence="3">The sequence shown here is derived from an EMBL/GenBank/DDBJ whole genome shotgun (WGS) entry which is preliminary data.</text>
</comment>
<dbReference type="PANTHER" id="PTHR21666:SF289">
    <property type="entry name" value="L-ALA--D-GLU ENDOPEPTIDASE"/>
    <property type="match status" value="1"/>
</dbReference>
<dbReference type="Gene3D" id="3.10.450.350">
    <property type="match status" value="1"/>
</dbReference>
<evidence type="ECO:0000256" key="1">
    <source>
        <dbReference type="ARBA" id="ARBA00022729"/>
    </source>
</evidence>
<dbReference type="Pfam" id="PF01551">
    <property type="entry name" value="Peptidase_M23"/>
    <property type="match status" value="1"/>
</dbReference>
<dbReference type="EMBL" id="JAFEMC010000002">
    <property type="protein sequence ID" value="MBM6576378.1"/>
    <property type="molecule type" value="Genomic_DNA"/>
</dbReference>
<protein>
    <submittedName>
        <fullName evidence="3">M23 family metallopeptidase</fullName>
    </submittedName>
</protein>
<dbReference type="Gene3D" id="2.70.70.10">
    <property type="entry name" value="Glucose Permease (Domain IIA)"/>
    <property type="match status" value="1"/>
</dbReference>
<accession>A0ABS2D769</accession>
<reference evidence="3 4" key="1">
    <citation type="submission" date="2020-12" db="EMBL/GenBank/DDBJ databases">
        <title>Sphingomonas sp.</title>
        <authorList>
            <person name="Kim M.K."/>
        </authorList>
    </citation>
    <scope>NUCLEOTIDE SEQUENCE [LARGE SCALE GENOMIC DNA]</scope>
    <source>
        <strain evidence="3 4">BT552</strain>
    </source>
</reference>
<evidence type="ECO:0000313" key="3">
    <source>
        <dbReference type="EMBL" id="MBM6576378.1"/>
    </source>
</evidence>
<dbReference type="RefSeq" id="WP_204198402.1">
    <property type="nucleotide sequence ID" value="NZ_JAFEMC010000002.1"/>
</dbReference>
<evidence type="ECO:0000259" key="2">
    <source>
        <dbReference type="Pfam" id="PF01551"/>
    </source>
</evidence>
<dbReference type="Proteomes" id="UP000763641">
    <property type="component" value="Unassembled WGS sequence"/>
</dbReference>
<keyword evidence="1" id="KW-0732">Signal</keyword>
<evidence type="ECO:0000313" key="4">
    <source>
        <dbReference type="Proteomes" id="UP000763641"/>
    </source>
</evidence>
<dbReference type="CDD" id="cd12797">
    <property type="entry name" value="M23_peptidase"/>
    <property type="match status" value="1"/>
</dbReference>
<organism evidence="3 4">
    <name type="scientific">Sphingomonas longa</name>
    <dbReference type="NCBI Taxonomy" id="2778730"/>
    <lineage>
        <taxon>Bacteria</taxon>
        <taxon>Pseudomonadati</taxon>
        <taxon>Pseudomonadota</taxon>
        <taxon>Alphaproteobacteria</taxon>
        <taxon>Sphingomonadales</taxon>
        <taxon>Sphingomonadaceae</taxon>
        <taxon>Sphingomonas</taxon>
    </lineage>
</organism>
<name>A0ABS2D769_9SPHN</name>
<feature type="domain" description="M23ase beta-sheet core" evidence="2">
    <location>
        <begin position="362"/>
        <end position="457"/>
    </location>
</feature>
<dbReference type="SUPFAM" id="SSF51261">
    <property type="entry name" value="Duplicated hybrid motif"/>
    <property type="match status" value="1"/>
</dbReference>
<gene>
    <name evidence="3" type="ORF">ILT43_08330</name>
</gene>
<dbReference type="InterPro" id="IPR050570">
    <property type="entry name" value="Cell_wall_metabolism_enzyme"/>
</dbReference>
<proteinExistence type="predicted"/>
<keyword evidence="4" id="KW-1185">Reference proteome</keyword>
<dbReference type="InterPro" id="IPR016047">
    <property type="entry name" value="M23ase_b-sheet_dom"/>
</dbReference>